<evidence type="ECO:0000313" key="2">
    <source>
        <dbReference type="EMBL" id="CAB4828258.1"/>
    </source>
</evidence>
<dbReference type="CDD" id="cd00158">
    <property type="entry name" value="RHOD"/>
    <property type="match status" value="1"/>
</dbReference>
<evidence type="ECO:0000313" key="4">
    <source>
        <dbReference type="EMBL" id="CAB5020981.1"/>
    </source>
</evidence>
<accession>A0A6J7EII6</accession>
<proteinExistence type="predicted"/>
<reference evidence="3" key="1">
    <citation type="submission" date="2020-05" db="EMBL/GenBank/DDBJ databases">
        <authorList>
            <person name="Chiriac C."/>
            <person name="Salcher M."/>
            <person name="Ghai R."/>
            <person name="Kavagutti S V."/>
        </authorList>
    </citation>
    <scope>NUCLEOTIDE SEQUENCE</scope>
</reference>
<dbReference type="SUPFAM" id="SSF52821">
    <property type="entry name" value="Rhodanese/Cell cycle control phosphatase"/>
    <property type="match status" value="1"/>
</dbReference>
<organism evidence="3">
    <name type="scientific">freshwater metagenome</name>
    <dbReference type="NCBI Taxonomy" id="449393"/>
    <lineage>
        <taxon>unclassified sequences</taxon>
        <taxon>metagenomes</taxon>
        <taxon>ecological metagenomes</taxon>
    </lineage>
</organism>
<gene>
    <name evidence="2" type="ORF">UFOPK3164_00917</name>
    <name evidence="3" type="ORF">UFOPK3427_01385</name>
    <name evidence="4" type="ORF">UFOPK4112_00916</name>
</gene>
<dbReference type="EMBL" id="CAFBLT010000001">
    <property type="protein sequence ID" value="CAB4879423.1"/>
    <property type="molecule type" value="Genomic_DNA"/>
</dbReference>
<evidence type="ECO:0000259" key="1">
    <source>
        <dbReference type="PROSITE" id="PS50206"/>
    </source>
</evidence>
<dbReference type="InterPro" id="IPR036873">
    <property type="entry name" value="Rhodanese-like_dom_sf"/>
</dbReference>
<dbReference type="PANTHER" id="PTHR43031:SF1">
    <property type="entry name" value="PYRIDINE NUCLEOTIDE-DISULPHIDE OXIDOREDUCTASE"/>
    <property type="match status" value="1"/>
</dbReference>
<dbReference type="EMBL" id="CAFABE010000037">
    <property type="protein sequence ID" value="CAB4828258.1"/>
    <property type="molecule type" value="Genomic_DNA"/>
</dbReference>
<feature type="domain" description="Rhodanese" evidence="1">
    <location>
        <begin position="24"/>
        <end position="111"/>
    </location>
</feature>
<dbReference type="PROSITE" id="PS50206">
    <property type="entry name" value="RHODANESE_3"/>
    <property type="match status" value="1"/>
</dbReference>
<dbReference type="InterPro" id="IPR050229">
    <property type="entry name" value="GlpE_sulfurtransferase"/>
</dbReference>
<protein>
    <submittedName>
        <fullName evidence="3">Unannotated protein</fullName>
    </submittedName>
</protein>
<dbReference type="SMART" id="SM00450">
    <property type="entry name" value="RHOD"/>
    <property type="match status" value="1"/>
</dbReference>
<dbReference type="PANTHER" id="PTHR43031">
    <property type="entry name" value="FAD-DEPENDENT OXIDOREDUCTASE"/>
    <property type="match status" value="1"/>
</dbReference>
<dbReference type="Pfam" id="PF00581">
    <property type="entry name" value="Rhodanese"/>
    <property type="match status" value="1"/>
</dbReference>
<dbReference type="EMBL" id="CAFBPM010000007">
    <property type="protein sequence ID" value="CAB5020981.1"/>
    <property type="molecule type" value="Genomic_DNA"/>
</dbReference>
<dbReference type="InterPro" id="IPR001763">
    <property type="entry name" value="Rhodanese-like_dom"/>
</dbReference>
<name>A0A6J7EII6_9ZZZZ</name>
<dbReference type="AlphaFoldDB" id="A0A6J7EII6"/>
<dbReference type="Gene3D" id="3.40.250.10">
    <property type="entry name" value="Rhodanese-like domain"/>
    <property type="match status" value="1"/>
</dbReference>
<evidence type="ECO:0000313" key="3">
    <source>
        <dbReference type="EMBL" id="CAB4879423.1"/>
    </source>
</evidence>
<sequence length="120" mass="12673">MMTSSNPTGNEIPQLEPSEAARLRENGSILLDVRTNEEFIAGHIQDVVFITLSEIEARAHELDPEIPLIALCRAGGRSQAAAELLAARGFTVSNMSGGMQAWEAAGLDLVTSDGGPGEVI</sequence>